<proteinExistence type="predicted"/>
<organism evidence="2 3">
    <name type="scientific">Arcanobacterium phocae</name>
    <dbReference type="NCBI Taxonomy" id="131112"/>
    <lineage>
        <taxon>Bacteria</taxon>
        <taxon>Bacillati</taxon>
        <taxon>Actinomycetota</taxon>
        <taxon>Actinomycetes</taxon>
        <taxon>Actinomycetales</taxon>
        <taxon>Actinomycetaceae</taxon>
        <taxon>Arcanobacterium</taxon>
    </lineage>
</organism>
<sequence>MSDYRNNNDHQSHSDTDSSGWQSARSSGPRKWDNDRRDDRRGGEGRRWDNDRRDNRRDDRGPRKWDNDRRDDRRGGEGRRWDNDRRDNRRDDRGPRKWDNDRRDDRRGGEGRRWDNDRRDNDRRDNRRDDRGPRKWDNDRRGGEGRRWDNDRRDNRRDDRGPRKWDNDRRGGEGRRWDNDRRDNRRDDRGPRKWDNDRRDDRRGGEGRRWDNDRRDNRRDDRGPRKWDNDRRDDRRGGEGRRGSEHTPEGNYNYEDARDLLAEIPESITAQSLDGDVRRRLMSLNKENGERVARHLAYAGEMMDIDPEVAYQHAYAAYQRAARVDVVREALGLTAYITGRYAEALRELRTYRRMSDDYSHIPIEADSERGLGRPEKALRFIEGVPLTRLDAEAKIELVIVISGARAETGDHEGGLAVLEKILVENLDSELAARVQLTKADRLEELGRTDEAEELRAEWQHLLEDDEDFSMMVDLDDVLDDLPEDDSADSADEAFDHNDTDLELDESEQMPSSEGFDSDEFEDEFGDDFIDDDVEDDIEDTDLEPDSEVDPEFEEAFDELFDEEDANE</sequence>
<reference evidence="3" key="1">
    <citation type="submission" date="2016-10" db="EMBL/GenBank/DDBJ databases">
        <authorList>
            <person name="Varghese N."/>
            <person name="Submissions S."/>
        </authorList>
    </citation>
    <scope>NUCLEOTIDE SEQUENCE [LARGE SCALE GENOMIC DNA]</scope>
    <source>
        <strain evidence="3">DSM 10002</strain>
    </source>
</reference>
<gene>
    <name evidence="2" type="ORF">SAMN04489737_1295</name>
</gene>
<feature type="region of interest" description="Disordered" evidence="1">
    <location>
        <begin position="1"/>
        <end position="253"/>
    </location>
</feature>
<feature type="region of interest" description="Disordered" evidence="1">
    <location>
        <begin position="479"/>
        <end position="551"/>
    </location>
</feature>
<keyword evidence="3" id="KW-1185">Reference proteome</keyword>
<evidence type="ECO:0008006" key="4">
    <source>
        <dbReference type="Google" id="ProtNLM"/>
    </source>
</evidence>
<feature type="compositionally biased region" description="Acidic residues" evidence="1">
    <location>
        <begin position="479"/>
        <end position="492"/>
    </location>
</feature>
<evidence type="ECO:0000256" key="1">
    <source>
        <dbReference type="SAM" id="MobiDB-lite"/>
    </source>
</evidence>
<feature type="compositionally biased region" description="Acidic residues" evidence="1">
    <location>
        <begin position="515"/>
        <end position="551"/>
    </location>
</feature>
<feature type="compositionally biased region" description="Basic and acidic residues" evidence="1">
    <location>
        <begin position="30"/>
        <end position="248"/>
    </location>
</feature>
<feature type="compositionally biased region" description="Polar residues" evidence="1">
    <location>
        <begin position="17"/>
        <end position="26"/>
    </location>
</feature>
<feature type="compositionally biased region" description="Basic and acidic residues" evidence="1">
    <location>
        <begin position="1"/>
        <end position="16"/>
    </location>
</feature>
<dbReference type="SUPFAM" id="SSF48452">
    <property type="entry name" value="TPR-like"/>
    <property type="match status" value="1"/>
</dbReference>
<dbReference type="InterPro" id="IPR011990">
    <property type="entry name" value="TPR-like_helical_dom_sf"/>
</dbReference>
<dbReference type="Proteomes" id="UP000214355">
    <property type="component" value="Chromosome I"/>
</dbReference>
<evidence type="ECO:0000313" key="2">
    <source>
        <dbReference type="EMBL" id="SDU80728.1"/>
    </source>
</evidence>
<name>A0A1H2LJB9_9ACTO</name>
<dbReference type="AlphaFoldDB" id="A0A1H2LJB9"/>
<protein>
    <recommendedName>
        <fullName evidence="4">Tetratricopeptide repeat-containing protein</fullName>
    </recommendedName>
</protein>
<dbReference type="EMBL" id="LT629804">
    <property type="protein sequence ID" value="SDU80728.1"/>
    <property type="molecule type" value="Genomic_DNA"/>
</dbReference>
<evidence type="ECO:0000313" key="3">
    <source>
        <dbReference type="Proteomes" id="UP000214355"/>
    </source>
</evidence>
<dbReference type="Gene3D" id="1.25.40.10">
    <property type="entry name" value="Tetratricopeptide repeat domain"/>
    <property type="match status" value="1"/>
</dbReference>
<accession>A0A1H2LJB9</accession>
<dbReference type="STRING" id="131112.SAMN04489737_1295"/>